<keyword evidence="3" id="KW-0862">Zinc</keyword>
<evidence type="ECO:0000256" key="2">
    <source>
        <dbReference type="ARBA" id="ARBA00022771"/>
    </source>
</evidence>
<dbReference type="SUPFAM" id="SSF57903">
    <property type="entry name" value="FYVE/PHD zinc finger"/>
    <property type="match status" value="1"/>
</dbReference>
<keyword evidence="8" id="KW-1185">Reference proteome</keyword>
<evidence type="ECO:0000259" key="6">
    <source>
        <dbReference type="PROSITE" id="PS50089"/>
    </source>
</evidence>
<dbReference type="Proteomes" id="UP001161247">
    <property type="component" value="Chromosome 2"/>
</dbReference>
<name>A0AAV1CH71_OLDCO</name>
<dbReference type="InterPro" id="IPR019787">
    <property type="entry name" value="Znf_PHD-finger"/>
</dbReference>
<dbReference type="EMBL" id="OX459119">
    <property type="protein sequence ID" value="CAI9094335.1"/>
    <property type="molecule type" value="Genomic_DNA"/>
</dbReference>
<dbReference type="GO" id="GO:0016567">
    <property type="term" value="P:protein ubiquitination"/>
    <property type="evidence" value="ECO:0007669"/>
    <property type="project" value="TreeGrafter"/>
</dbReference>
<evidence type="ECO:0000256" key="4">
    <source>
        <dbReference type="PROSITE-ProRule" id="PRU00175"/>
    </source>
</evidence>
<dbReference type="Pfam" id="PF13639">
    <property type="entry name" value="zf-RING_2"/>
    <property type="match status" value="1"/>
</dbReference>
<feature type="region of interest" description="Disordered" evidence="5">
    <location>
        <begin position="1089"/>
        <end position="1150"/>
    </location>
</feature>
<feature type="region of interest" description="Disordered" evidence="5">
    <location>
        <begin position="874"/>
        <end position="901"/>
    </location>
</feature>
<evidence type="ECO:0000256" key="5">
    <source>
        <dbReference type="SAM" id="MobiDB-lite"/>
    </source>
</evidence>
<evidence type="ECO:0000256" key="1">
    <source>
        <dbReference type="ARBA" id="ARBA00022723"/>
    </source>
</evidence>
<dbReference type="SMART" id="SM00249">
    <property type="entry name" value="PHD"/>
    <property type="match status" value="1"/>
</dbReference>
<reference evidence="7" key="1">
    <citation type="submission" date="2023-03" db="EMBL/GenBank/DDBJ databases">
        <authorList>
            <person name="Julca I."/>
        </authorList>
    </citation>
    <scope>NUCLEOTIDE SEQUENCE</scope>
</reference>
<dbReference type="AlphaFoldDB" id="A0AAV1CH71"/>
<dbReference type="GO" id="GO:0008270">
    <property type="term" value="F:zinc ion binding"/>
    <property type="evidence" value="ECO:0007669"/>
    <property type="project" value="UniProtKB-KW"/>
</dbReference>
<dbReference type="InterPro" id="IPR001965">
    <property type="entry name" value="Znf_PHD"/>
</dbReference>
<protein>
    <submittedName>
        <fullName evidence="7">OLC1v1030059C1</fullName>
    </submittedName>
</protein>
<dbReference type="PANTHER" id="PTHR15315:SF26">
    <property type="entry name" value="E3 UBIQUITIN-PROTEIN LIGASE NRDP1"/>
    <property type="match status" value="1"/>
</dbReference>
<feature type="region of interest" description="Disordered" evidence="5">
    <location>
        <begin position="664"/>
        <end position="752"/>
    </location>
</feature>
<evidence type="ECO:0000313" key="7">
    <source>
        <dbReference type="EMBL" id="CAI9094335.1"/>
    </source>
</evidence>
<dbReference type="SMART" id="SM00184">
    <property type="entry name" value="RING"/>
    <property type="match status" value="2"/>
</dbReference>
<dbReference type="InterPro" id="IPR001841">
    <property type="entry name" value="Znf_RING"/>
</dbReference>
<dbReference type="Gene3D" id="3.30.40.10">
    <property type="entry name" value="Zinc/RING finger domain, C3HC4 (zinc finger)"/>
    <property type="match status" value="2"/>
</dbReference>
<sequence length="1235" mass="135769">MDVELVTESDEGFMVHDNNADYTNFEGERCGICMDTVIDRGVLDCCQHWFCFTCIDNWATITNLCPLCQNAFQLITCVPVYDTVGNKTDENSYSRDDDDWCIEGQNNTLSFPSYYIDENAVVCLEGDGCKIRSRSVTLEADSVLDTSIACDGCDVWYHAFCVGFDPDGTYVNSWHCPRCLNNQMPRDYSDDVPVTMLGNQPGPDAGGGDSSGEASFLGKVSVSIADAGETAIVVSRVDENQGSLEPSGGLPILDSITNKNGDALVLSSVFDVAKPQEPASIVVSRKQISGSEKLGLLSSQNECFSLASPSPSHTADARTEDPSSGSALVESMANVLVDDQVHGMVLEKSSLQQVLPDDEIAPDKAEILVGGSMKPYEQVDIASANGVKRKNKDTRIPGVGVNRAEIEADIPLKKVKLKAREAKNRLVPSKDYSSGSDEDAESEKIGVSFDIMNIVQGSGHKRRKLAASTNSTSKEGENSVRLRVKKIMRRTGDDADASQLVQNLRKEIRDAVRNKSSKEIGENIFDPTLLAAFRAAVAGPVAEDSKKPPVDLKAKKALLQKGKVRENLTKKIYGVGGRRKRAWTRDCEVEFWKHRCEKVSRPEKVQTLKSVLDLLKNDTGNKEIKHDKDGEASSILSRLYLADTSIFPRKDDIRPISVLRNDGIPEKNKEQNLPQNLEKNPVKNEVSKTIVDTSTECTQPKKGVSGLKTESASAKSQNKHTERPSTSQLGSSKLSSQSETSGASNGKKSDMRKWALELLARKTATTNGPREKEEDSIMLKGNFPLLAQLPKDMRPVLAPTHHNKIPVSVRQAQLYRLAELFLRKANLPVISITAETELAVADAVNIEKEVANRSNSKLVYVNLCSQELSRRSDCVNLSREETAPTSPAPIDQPEEKNDTADTASHLEVDEALKLAGLSDTPPSSPCQPLEEYEDSGLLQHNNDDDELNVFEMDAQPELDIYGDFEYNLEDDDLIAANVVKTSNPPEEGSRMKLLFSTLNLEKSNGSPHISDLEGSACNKPVALSFGYDCPIETGSSNRESVENANQPQAKLPDEECAELSLAECEELYGPDKEPLVVKYPERATMQPCEVMDDKGTRNGNECNGINKADKESEPEKEGAHESASSHNHPHNAEQTHWKKKSSTASSDKQSDAYNFVSKKVEAYVKEHIRPLCKSGVITVEQYRWAVGKTTEKVMKFHSKDKNANFLIKEGEKVKKLAERYVETAQQTVTSQACQK</sequence>
<gene>
    <name evidence="7" type="ORF">OLC1_LOCUS5524</name>
</gene>
<accession>A0AAV1CH71</accession>
<dbReference type="InterPro" id="IPR017907">
    <property type="entry name" value="Znf_RING_CS"/>
</dbReference>
<dbReference type="PROSITE" id="PS00518">
    <property type="entry name" value="ZF_RING_1"/>
    <property type="match status" value="1"/>
</dbReference>
<feature type="compositionally biased region" description="Basic and acidic residues" evidence="5">
    <location>
        <begin position="1107"/>
        <end position="1120"/>
    </location>
</feature>
<dbReference type="Pfam" id="PF00628">
    <property type="entry name" value="PHD"/>
    <property type="match status" value="1"/>
</dbReference>
<feature type="domain" description="RING-type" evidence="6">
    <location>
        <begin position="30"/>
        <end position="69"/>
    </location>
</feature>
<evidence type="ECO:0000313" key="8">
    <source>
        <dbReference type="Proteomes" id="UP001161247"/>
    </source>
</evidence>
<dbReference type="InterPro" id="IPR013083">
    <property type="entry name" value="Znf_RING/FYVE/PHD"/>
</dbReference>
<dbReference type="CDD" id="cd15517">
    <property type="entry name" value="PHD_TCF19_like"/>
    <property type="match status" value="1"/>
</dbReference>
<proteinExistence type="predicted"/>
<keyword evidence="1" id="KW-0479">Metal-binding</keyword>
<dbReference type="PROSITE" id="PS50089">
    <property type="entry name" value="ZF_RING_2"/>
    <property type="match status" value="1"/>
</dbReference>
<dbReference type="InterPro" id="IPR011011">
    <property type="entry name" value="Znf_FYVE_PHD"/>
</dbReference>
<dbReference type="PANTHER" id="PTHR15315">
    <property type="entry name" value="RING FINGER PROTEIN 41, 151"/>
    <property type="match status" value="1"/>
</dbReference>
<organism evidence="7 8">
    <name type="scientific">Oldenlandia corymbosa var. corymbosa</name>
    <dbReference type="NCBI Taxonomy" id="529605"/>
    <lineage>
        <taxon>Eukaryota</taxon>
        <taxon>Viridiplantae</taxon>
        <taxon>Streptophyta</taxon>
        <taxon>Embryophyta</taxon>
        <taxon>Tracheophyta</taxon>
        <taxon>Spermatophyta</taxon>
        <taxon>Magnoliopsida</taxon>
        <taxon>eudicotyledons</taxon>
        <taxon>Gunneridae</taxon>
        <taxon>Pentapetalae</taxon>
        <taxon>asterids</taxon>
        <taxon>lamiids</taxon>
        <taxon>Gentianales</taxon>
        <taxon>Rubiaceae</taxon>
        <taxon>Rubioideae</taxon>
        <taxon>Spermacoceae</taxon>
        <taxon>Hedyotis-Oldenlandia complex</taxon>
        <taxon>Oldenlandia</taxon>
    </lineage>
</organism>
<dbReference type="SUPFAM" id="SSF57850">
    <property type="entry name" value="RING/U-box"/>
    <property type="match status" value="1"/>
</dbReference>
<evidence type="ECO:0000256" key="3">
    <source>
        <dbReference type="ARBA" id="ARBA00022833"/>
    </source>
</evidence>
<feature type="compositionally biased region" description="Low complexity" evidence="5">
    <location>
        <begin position="725"/>
        <end position="742"/>
    </location>
</feature>
<dbReference type="GO" id="GO:0061630">
    <property type="term" value="F:ubiquitin protein ligase activity"/>
    <property type="evidence" value="ECO:0007669"/>
    <property type="project" value="TreeGrafter"/>
</dbReference>
<keyword evidence="2 4" id="KW-0863">Zinc-finger</keyword>